<dbReference type="Proteomes" id="UP000304953">
    <property type="component" value="Unassembled WGS sequence"/>
</dbReference>
<comment type="caution">
    <text evidence="1">The sequence shown here is derived from an EMBL/GenBank/DDBJ whole genome shotgun (WGS) entry which is preliminary data.</text>
</comment>
<name>A0AC61RZU1_9FIRM</name>
<gene>
    <name evidence="1" type="ORF">E5329_03870</name>
</gene>
<evidence type="ECO:0000313" key="1">
    <source>
        <dbReference type="EMBL" id="TGY97524.1"/>
    </source>
</evidence>
<proteinExistence type="predicted"/>
<accession>A0AC61RZU1</accession>
<reference evidence="1" key="1">
    <citation type="submission" date="2019-04" db="EMBL/GenBank/DDBJ databases">
        <title>Microbes associate with the intestines of laboratory mice.</title>
        <authorList>
            <person name="Navarre W."/>
            <person name="Wong E."/>
            <person name="Huang K."/>
            <person name="Tropini C."/>
            <person name="Ng K."/>
            <person name="Yu B."/>
        </authorList>
    </citation>
    <scope>NUCLEOTIDE SEQUENCE</scope>
    <source>
        <strain evidence="1">NM01_1-7b</strain>
    </source>
</reference>
<protein>
    <submittedName>
        <fullName evidence="1">Glycoside hydrolase family 2</fullName>
    </submittedName>
</protein>
<evidence type="ECO:0000313" key="2">
    <source>
        <dbReference type="Proteomes" id="UP000304953"/>
    </source>
</evidence>
<organism evidence="1 2">
    <name type="scientific">Petralouisia muris</name>
    <dbReference type="NCBI Taxonomy" id="3032872"/>
    <lineage>
        <taxon>Bacteria</taxon>
        <taxon>Bacillati</taxon>
        <taxon>Bacillota</taxon>
        <taxon>Clostridia</taxon>
        <taxon>Lachnospirales</taxon>
        <taxon>Lachnospiraceae</taxon>
        <taxon>Petralouisia</taxon>
    </lineage>
</organism>
<sequence length="622" mass="69974">METIYFKKGAFILKKRVFNKGWVYHDTVTSSMAAGFGGGGDHAAEIELPHDAMIHTRRSPNAAGGAAEGYFESTDCEYTKQFRLEEKDQVCYLEFDGVYRNASVLVNGEYVGRHCYGYGNFLLRIDGYLNVEQENSIKVIVRNGTGAHSRWYSGQGIYRDVMLHTGSPLYIPPYGVRITTITADEQIARLKIETDVKWEGKNEIRARLVHVLKDSDGNQIHESETAFSIRSGEIFKLEKTVYIQNPALWSTESPNMYLCESRILTGETEADSAEADFGIRRLDLDPVFGLRINGKAIKLKGGCIHHDNGLLGAVSSYGLEFRRIKKLKEAGYNAVRSAHNPMSSAMLKACDSLGMLVMDELADMWLQPKVTNDYSNDFESNWEMDIEDMVRKVYNHPSVIMYSIGNEIPETGTSAGARMGRRIAEKYRSLDPTRYITNSINFMMAVIQKIGPIMQSVGMNLAQEGYAPDKINDLMSDTTELLPRIAVHPDVKKAVEESLDFLDIIGINYASSVVSEYHREHPDWMFVGSETFPKSLSENWALVEEHPYLLGDFFWTAWDYLGESGLGRIADEKSGGTLASMGNYPWLTADTGDFDITGFRKPVYPIGENCFSIRKKKPRIFA</sequence>
<dbReference type="EMBL" id="SRYA01000006">
    <property type="protein sequence ID" value="TGY97524.1"/>
    <property type="molecule type" value="Genomic_DNA"/>
</dbReference>
<keyword evidence="1" id="KW-0378">Hydrolase</keyword>
<keyword evidence="2" id="KW-1185">Reference proteome</keyword>